<dbReference type="InterPro" id="IPR000644">
    <property type="entry name" value="CBS_dom"/>
</dbReference>
<dbReference type="PROSITE" id="PS51371">
    <property type="entry name" value="CBS"/>
    <property type="match status" value="2"/>
</dbReference>
<evidence type="ECO:0000256" key="2">
    <source>
        <dbReference type="PROSITE-ProRule" id="PRU00703"/>
    </source>
</evidence>
<protein>
    <submittedName>
        <fullName evidence="4">CBS domain-containing protein</fullName>
    </submittedName>
</protein>
<dbReference type="InterPro" id="IPR051257">
    <property type="entry name" value="Diverse_CBS-Domain"/>
</dbReference>
<dbReference type="SMART" id="SM00116">
    <property type="entry name" value="CBS"/>
    <property type="match status" value="2"/>
</dbReference>
<evidence type="ECO:0000313" key="4">
    <source>
        <dbReference type="EMBL" id="MCD5309266.1"/>
    </source>
</evidence>
<dbReference type="CDD" id="cd04623">
    <property type="entry name" value="CBS_pair_bac_euk"/>
    <property type="match status" value="1"/>
</dbReference>
<gene>
    <name evidence="4" type="ORF">LR394_00025</name>
</gene>
<dbReference type="Gene3D" id="3.10.580.10">
    <property type="entry name" value="CBS-domain"/>
    <property type="match status" value="1"/>
</dbReference>
<evidence type="ECO:0000313" key="5">
    <source>
        <dbReference type="Proteomes" id="UP001138997"/>
    </source>
</evidence>
<dbReference type="SUPFAM" id="SSF54631">
    <property type="entry name" value="CBS-domain pair"/>
    <property type="match status" value="1"/>
</dbReference>
<comment type="caution">
    <text evidence="4">The sequence shown here is derived from an EMBL/GenBank/DDBJ whole genome shotgun (WGS) entry which is preliminary data.</text>
</comment>
<name>A0A9X1SRK5_9ACTN</name>
<dbReference type="AlphaFoldDB" id="A0A9X1SRK5"/>
<organism evidence="4 5">
    <name type="scientific">Kineosporia babensis</name>
    <dbReference type="NCBI Taxonomy" id="499548"/>
    <lineage>
        <taxon>Bacteria</taxon>
        <taxon>Bacillati</taxon>
        <taxon>Actinomycetota</taxon>
        <taxon>Actinomycetes</taxon>
        <taxon>Kineosporiales</taxon>
        <taxon>Kineosporiaceae</taxon>
        <taxon>Kineosporia</taxon>
    </lineage>
</organism>
<dbReference type="PANTHER" id="PTHR43080">
    <property type="entry name" value="CBS DOMAIN-CONTAINING PROTEIN CBSX3, MITOCHONDRIAL"/>
    <property type="match status" value="1"/>
</dbReference>
<dbReference type="Pfam" id="PF00571">
    <property type="entry name" value="CBS"/>
    <property type="match status" value="2"/>
</dbReference>
<keyword evidence="1 2" id="KW-0129">CBS domain</keyword>
<dbReference type="RefSeq" id="WP_231438196.1">
    <property type="nucleotide sequence ID" value="NZ_JAJOMB010000001.1"/>
</dbReference>
<dbReference type="EMBL" id="JAJOMB010000001">
    <property type="protein sequence ID" value="MCD5309266.1"/>
    <property type="molecule type" value="Genomic_DNA"/>
</dbReference>
<dbReference type="InterPro" id="IPR046342">
    <property type="entry name" value="CBS_dom_sf"/>
</dbReference>
<evidence type="ECO:0000259" key="3">
    <source>
        <dbReference type="PROSITE" id="PS51371"/>
    </source>
</evidence>
<feature type="domain" description="CBS" evidence="3">
    <location>
        <begin position="76"/>
        <end position="131"/>
    </location>
</feature>
<proteinExistence type="predicted"/>
<evidence type="ECO:0000256" key="1">
    <source>
        <dbReference type="ARBA" id="ARBA00023122"/>
    </source>
</evidence>
<dbReference type="Proteomes" id="UP001138997">
    <property type="component" value="Unassembled WGS sequence"/>
</dbReference>
<dbReference type="PANTHER" id="PTHR43080:SF2">
    <property type="entry name" value="CBS DOMAIN-CONTAINING PROTEIN"/>
    <property type="match status" value="1"/>
</dbReference>
<accession>A0A9X1SRK5</accession>
<keyword evidence="5" id="KW-1185">Reference proteome</keyword>
<dbReference type="InterPro" id="IPR044725">
    <property type="entry name" value="CBSX3_CBS_dom"/>
</dbReference>
<reference evidence="4" key="1">
    <citation type="submission" date="2021-11" db="EMBL/GenBank/DDBJ databases">
        <title>Streptomyces corallinus and Kineosporia corallina sp. nov., two new coral-derived marine actinobacteria.</title>
        <authorList>
            <person name="Buangrab K."/>
            <person name="Sutthacheep M."/>
            <person name="Yeemin T."/>
            <person name="Harunari E."/>
            <person name="Igarashi Y."/>
            <person name="Sripreechasak P."/>
            <person name="Kanchanasin P."/>
            <person name="Tanasupawat S."/>
            <person name="Phongsopitanun W."/>
        </authorList>
    </citation>
    <scope>NUCLEOTIDE SEQUENCE</scope>
    <source>
        <strain evidence="4">JCM 31032</strain>
    </source>
</reference>
<feature type="domain" description="CBS" evidence="3">
    <location>
        <begin position="7"/>
        <end position="67"/>
    </location>
</feature>
<sequence>MRISDLLRRKGSLVVTIRPDQSVTELLDALATNGVGALVVSADGERIDGIVSERDVVRRLQRFGPDLLTEPVSEIMSKHVRTCRPDTELDELMRMMTKGRFRHVPVLDGDRLTGIVSIGDVVKHRIDELEGERDQLQAYITS</sequence>